<feature type="domain" description="Translation initiation factor 3 C-terminal" evidence="4">
    <location>
        <begin position="63"/>
        <end position="146"/>
    </location>
</feature>
<evidence type="ECO:0000313" key="6">
    <source>
        <dbReference type="EMBL" id="SVB46301.1"/>
    </source>
</evidence>
<dbReference type="InterPro" id="IPR036787">
    <property type="entry name" value="T_IF-3_N_sf"/>
</dbReference>
<dbReference type="EMBL" id="UINC01042959">
    <property type="protein sequence ID" value="SVB46301.1"/>
    <property type="molecule type" value="Genomic_DNA"/>
</dbReference>
<dbReference type="PROSITE" id="PS00938">
    <property type="entry name" value="IF3"/>
    <property type="match status" value="1"/>
</dbReference>
<organism evidence="6">
    <name type="scientific">marine metagenome</name>
    <dbReference type="NCBI Taxonomy" id="408172"/>
    <lineage>
        <taxon>unclassified sequences</taxon>
        <taxon>metagenomes</taxon>
        <taxon>ecological metagenomes</taxon>
    </lineage>
</organism>
<dbReference type="InterPro" id="IPR019815">
    <property type="entry name" value="Translation_initiation_fac_3_C"/>
</dbReference>
<dbReference type="SUPFAM" id="SSF55200">
    <property type="entry name" value="Translation initiation factor IF3, C-terminal domain"/>
    <property type="match status" value="1"/>
</dbReference>
<dbReference type="InterPro" id="IPR036788">
    <property type="entry name" value="T_IF-3_C_sf"/>
</dbReference>
<dbReference type="Pfam" id="PF05198">
    <property type="entry name" value="IF3_N"/>
    <property type="match status" value="1"/>
</dbReference>
<dbReference type="InterPro" id="IPR001288">
    <property type="entry name" value="Translation_initiation_fac_3"/>
</dbReference>
<dbReference type="InterPro" id="IPR019814">
    <property type="entry name" value="Translation_initiation_fac_3_N"/>
</dbReference>
<evidence type="ECO:0000256" key="1">
    <source>
        <dbReference type="ARBA" id="ARBA00005439"/>
    </source>
</evidence>
<comment type="similarity">
    <text evidence="1">Belongs to the IF-3 family.</text>
</comment>
<dbReference type="Gene3D" id="3.10.20.80">
    <property type="entry name" value="Translation initiation factor 3 (IF-3), N-terminal domain"/>
    <property type="match status" value="1"/>
</dbReference>
<evidence type="ECO:0000259" key="4">
    <source>
        <dbReference type="Pfam" id="PF00707"/>
    </source>
</evidence>
<evidence type="ECO:0000256" key="2">
    <source>
        <dbReference type="ARBA" id="ARBA00022540"/>
    </source>
</evidence>
<dbReference type="GO" id="GO:0043022">
    <property type="term" value="F:ribosome binding"/>
    <property type="evidence" value="ECO:0007669"/>
    <property type="project" value="TreeGrafter"/>
</dbReference>
<evidence type="ECO:0000256" key="3">
    <source>
        <dbReference type="ARBA" id="ARBA00022917"/>
    </source>
</evidence>
<proteinExistence type="inferred from homology"/>
<dbReference type="Gene3D" id="3.30.110.10">
    <property type="entry name" value="Translation initiation factor 3 (IF-3), C-terminal domain"/>
    <property type="match status" value="1"/>
</dbReference>
<dbReference type="AlphaFoldDB" id="A0A382E8J0"/>
<gene>
    <name evidence="6" type="ORF">METZ01_LOCUS199155</name>
</gene>
<accession>A0A382E8J0</accession>
<keyword evidence="2" id="KW-0396">Initiation factor</keyword>
<evidence type="ECO:0008006" key="7">
    <source>
        <dbReference type="Google" id="ProtNLM"/>
    </source>
</evidence>
<dbReference type="PANTHER" id="PTHR10938:SF0">
    <property type="entry name" value="TRANSLATION INITIATION FACTOR IF-3, MITOCHONDRIAL"/>
    <property type="match status" value="1"/>
</dbReference>
<protein>
    <recommendedName>
        <fullName evidence="7">Translation initiation factor IF-3</fullName>
    </recommendedName>
</protein>
<dbReference type="SUPFAM" id="SSF54364">
    <property type="entry name" value="Translation initiation factor IF3, N-terminal domain"/>
    <property type="match status" value="1"/>
</dbReference>
<dbReference type="GO" id="GO:0032790">
    <property type="term" value="P:ribosome disassembly"/>
    <property type="evidence" value="ECO:0007669"/>
    <property type="project" value="TreeGrafter"/>
</dbReference>
<dbReference type="Pfam" id="PF00707">
    <property type="entry name" value="IF3_C"/>
    <property type="match status" value="1"/>
</dbReference>
<dbReference type="InterPro" id="IPR019813">
    <property type="entry name" value="Translation_initiation_fac3_CS"/>
</dbReference>
<dbReference type="GO" id="GO:0016020">
    <property type="term" value="C:membrane"/>
    <property type="evidence" value="ECO:0007669"/>
    <property type="project" value="TreeGrafter"/>
</dbReference>
<dbReference type="GO" id="GO:0005829">
    <property type="term" value="C:cytosol"/>
    <property type="evidence" value="ECO:0007669"/>
    <property type="project" value="TreeGrafter"/>
</dbReference>
<name>A0A382E8J0_9ZZZZ</name>
<evidence type="ECO:0000259" key="5">
    <source>
        <dbReference type="Pfam" id="PF05198"/>
    </source>
</evidence>
<dbReference type="PANTHER" id="PTHR10938">
    <property type="entry name" value="TRANSLATION INITIATION FACTOR IF-3"/>
    <property type="match status" value="1"/>
</dbReference>
<sequence>VDGEQLGVVLTSDALDRAEESGLDLMEVSPNSDPPVCKILNYGKLKYEEKKKLQNSKKKQHVIKVKEIRFRPRIGDHDLMTKVNMGRKFLDEGFKLKITLMFRGRELARVDLGKDVMNKVLEKLSDVAEIEKDNPLEGRRMSVILSGK</sequence>
<feature type="non-terminal residue" evidence="6">
    <location>
        <position position="1"/>
    </location>
</feature>
<dbReference type="NCBIfam" id="TIGR00168">
    <property type="entry name" value="infC"/>
    <property type="match status" value="1"/>
</dbReference>
<reference evidence="6" key="1">
    <citation type="submission" date="2018-05" db="EMBL/GenBank/DDBJ databases">
        <authorList>
            <person name="Lanie J.A."/>
            <person name="Ng W.-L."/>
            <person name="Kazmierczak K.M."/>
            <person name="Andrzejewski T.M."/>
            <person name="Davidsen T.M."/>
            <person name="Wayne K.J."/>
            <person name="Tettelin H."/>
            <person name="Glass J.I."/>
            <person name="Rusch D."/>
            <person name="Podicherti R."/>
            <person name="Tsui H.-C.T."/>
            <person name="Winkler M.E."/>
        </authorList>
    </citation>
    <scope>NUCLEOTIDE SEQUENCE</scope>
</reference>
<keyword evidence="3" id="KW-0648">Protein biosynthesis</keyword>
<dbReference type="FunFam" id="3.30.110.10:FF:000001">
    <property type="entry name" value="Translation initiation factor IF-3"/>
    <property type="match status" value="1"/>
</dbReference>
<dbReference type="GO" id="GO:0003743">
    <property type="term" value="F:translation initiation factor activity"/>
    <property type="evidence" value="ECO:0007669"/>
    <property type="project" value="UniProtKB-KW"/>
</dbReference>
<feature type="domain" description="Translation initiation factor 3 N-terminal" evidence="5">
    <location>
        <begin position="2"/>
        <end position="54"/>
    </location>
</feature>